<dbReference type="EMBL" id="JAPKFM010000027">
    <property type="protein sequence ID" value="MCX2966417.1"/>
    <property type="molecule type" value="Genomic_DNA"/>
</dbReference>
<keyword evidence="2" id="KW-1185">Reference proteome</keyword>
<evidence type="ECO:0000313" key="2">
    <source>
        <dbReference type="Proteomes" id="UP001143347"/>
    </source>
</evidence>
<gene>
    <name evidence="1" type="ORF">OSB52_20245</name>
</gene>
<dbReference type="RefSeq" id="WP_235726018.1">
    <property type="nucleotide sequence ID" value="NZ_JAPKFM010000027.1"/>
</dbReference>
<dbReference type="AlphaFoldDB" id="A0A9X3I635"/>
<protein>
    <recommendedName>
        <fullName evidence="3">UspA domain-containing protein</fullName>
    </recommendedName>
</protein>
<accession>A0A9X3I635</accession>
<dbReference type="SUPFAM" id="SSF52402">
    <property type="entry name" value="Adenine nucleotide alpha hydrolases-like"/>
    <property type="match status" value="1"/>
</dbReference>
<evidence type="ECO:0000313" key="1">
    <source>
        <dbReference type="EMBL" id="MCX2966417.1"/>
    </source>
</evidence>
<name>A0A9X3I635_9ACTN</name>
<dbReference type="Proteomes" id="UP001143347">
    <property type="component" value="Unassembled WGS sequence"/>
</dbReference>
<evidence type="ECO:0008006" key="3">
    <source>
        <dbReference type="Google" id="ProtNLM"/>
    </source>
</evidence>
<comment type="caution">
    <text evidence="1">The sequence shown here is derived from an EMBL/GenBank/DDBJ whole genome shotgun (WGS) entry which is preliminary data.</text>
</comment>
<organism evidence="1 2">
    <name type="scientific">Gordonia aquimaris</name>
    <dbReference type="NCBI Taxonomy" id="2984863"/>
    <lineage>
        <taxon>Bacteria</taxon>
        <taxon>Bacillati</taxon>
        <taxon>Actinomycetota</taxon>
        <taxon>Actinomycetes</taxon>
        <taxon>Mycobacteriales</taxon>
        <taxon>Gordoniaceae</taxon>
        <taxon>Gordonia</taxon>
    </lineage>
</organism>
<sequence length="192" mass="20779">MSMCARDYLNRWFTETTSVLPQGIVVVGFSDTQRSWTAAITAAAALDRRSRIVLAMATTRPRPPRSDTFGYDALRADSYLLSERAILDEKLREAKEVVLGRTSATVTTETVVADPVHGLAEVAARVRATAVVVGMGHDHPTPQVRRMARALPDGVSLFATDGRDHVRVIPRAAARSANRRPVLSPVPHAAGA</sequence>
<dbReference type="Gene3D" id="3.40.50.620">
    <property type="entry name" value="HUPs"/>
    <property type="match status" value="1"/>
</dbReference>
<reference evidence="1" key="1">
    <citation type="submission" date="2022-10" db="EMBL/GenBank/DDBJ databases">
        <title>WGS of marine actinomycetes from Thailand.</title>
        <authorList>
            <person name="Thawai C."/>
        </authorList>
    </citation>
    <scope>NUCLEOTIDE SEQUENCE</scope>
    <source>
        <strain evidence="1">SW21</strain>
    </source>
</reference>
<dbReference type="InterPro" id="IPR014729">
    <property type="entry name" value="Rossmann-like_a/b/a_fold"/>
</dbReference>
<proteinExistence type="predicted"/>